<dbReference type="AlphaFoldDB" id="A0A844GVB8"/>
<dbReference type="SMART" id="SM00115">
    <property type="entry name" value="CASc"/>
    <property type="match status" value="1"/>
</dbReference>
<feature type="compositionally biased region" description="Polar residues" evidence="2">
    <location>
        <begin position="330"/>
        <end position="343"/>
    </location>
</feature>
<dbReference type="Pfam" id="PF00656">
    <property type="entry name" value="Peptidase_C14"/>
    <property type="match status" value="1"/>
</dbReference>
<comment type="similarity">
    <text evidence="1">Belongs to the peptidase C14A family.</text>
</comment>
<comment type="caution">
    <text evidence="4">The sequence shown here is derived from an EMBL/GenBank/DDBJ whole genome shotgun (WGS) entry which is preliminary data.</text>
</comment>
<dbReference type="InterPro" id="IPR011600">
    <property type="entry name" value="Pept_C14_caspase"/>
</dbReference>
<dbReference type="PROSITE" id="PS51257">
    <property type="entry name" value="PROKAR_LIPOPROTEIN"/>
    <property type="match status" value="1"/>
</dbReference>
<gene>
    <name evidence="4" type="ORF">GGC33_07685</name>
</gene>
<feature type="region of interest" description="Disordered" evidence="2">
    <location>
        <begin position="300"/>
        <end position="319"/>
    </location>
</feature>
<dbReference type="Proteomes" id="UP000437131">
    <property type="component" value="Unassembled WGS sequence"/>
</dbReference>
<evidence type="ECO:0000313" key="5">
    <source>
        <dbReference type="Proteomes" id="UP000437131"/>
    </source>
</evidence>
<evidence type="ECO:0000313" key="4">
    <source>
        <dbReference type="EMBL" id="MTF38808.1"/>
    </source>
</evidence>
<sequence>MKKFNFIGNFAMMIPTALSMATPYAIASCGLIFGMSNSAFSQDYPISINEKIRESFSLSQQAYLISQRQTSEKRVALVIGNSNYQHGSKLRNAVNDANDVAKSLRDLNFEVILLTNGNLKSMDQSLERFYRELEKGAVGLFYYAGHGIQVNGENYLIPVDARLDRESEVNYETLPLGKLLAAMEETDNNVNIVILDACRDNPFGRSWTRSSNNKGLAAIQNSATGTFIAYATGPGNVAQDGTGRNGTFTEALLKNLKNPNQNVEEIFKQVRIDVANKTDNAQVPWTTSSLIGDFFFSGSQEKPSSNNNQNITRKEENITPPVVEEKKPQPLNNDSVAINNRSNSPFQDLTGANLTPRKISLLRSFIAGYNFKEAPCGSDRHQVTITLSNRYVMCAEGNSKHPSGNFSLEIPSLD</sequence>
<dbReference type="EMBL" id="WMIA01000007">
    <property type="protein sequence ID" value="MTF38808.1"/>
    <property type="molecule type" value="Genomic_DNA"/>
</dbReference>
<dbReference type="PANTHER" id="PTHR22576:SF37">
    <property type="entry name" value="MUCOSA-ASSOCIATED LYMPHOID TISSUE LYMPHOMA TRANSLOCATION PROTEIN 1"/>
    <property type="match status" value="1"/>
</dbReference>
<name>A0A844GVB8_9CHRO</name>
<dbReference type="PANTHER" id="PTHR22576">
    <property type="entry name" value="MUCOSA ASSOCIATED LYMPHOID TISSUE LYMPHOMA TRANSLOCATION PROTEIN 1/PARACASPASE"/>
    <property type="match status" value="1"/>
</dbReference>
<accession>A0A844GVB8</accession>
<dbReference type="InterPro" id="IPR015917">
    <property type="entry name" value="Pept_C14A"/>
</dbReference>
<dbReference type="Gene3D" id="3.40.50.1460">
    <property type="match status" value="1"/>
</dbReference>
<protein>
    <recommendedName>
        <fullName evidence="3">Caspase family p20 domain-containing protein</fullName>
    </recommendedName>
</protein>
<feature type="domain" description="Caspase family p20" evidence="3">
    <location>
        <begin position="72"/>
        <end position="202"/>
    </location>
</feature>
<evidence type="ECO:0000256" key="1">
    <source>
        <dbReference type="ARBA" id="ARBA00010134"/>
    </source>
</evidence>
<dbReference type="InterPro" id="IPR029030">
    <property type="entry name" value="Caspase-like_dom_sf"/>
</dbReference>
<evidence type="ECO:0000259" key="3">
    <source>
        <dbReference type="PROSITE" id="PS50208"/>
    </source>
</evidence>
<proteinExistence type="inferred from homology"/>
<feature type="region of interest" description="Disordered" evidence="2">
    <location>
        <begin position="324"/>
        <end position="343"/>
    </location>
</feature>
<dbReference type="InterPro" id="IPR052039">
    <property type="entry name" value="Caspase-related_regulators"/>
</dbReference>
<dbReference type="GO" id="GO:0006508">
    <property type="term" value="P:proteolysis"/>
    <property type="evidence" value="ECO:0007669"/>
    <property type="project" value="InterPro"/>
</dbReference>
<dbReference type="SUPFAM" id="SSF52129">
    <property type="entry name" value="Caspase-like"/>
    <property type="match status" value="1"/>
</dbReference>
<evidence type="ECO:0000256" key="2">
    <source>
        <dbReference type="SAM" id="MobiDB-lite"/>
    </source>
</evidence>
<dbReference type="GO" id="GO:0004197">
    <property type="term" value="F:cysteine-type endopeptidase activity"/>
    <property type="evidence" value="ECO:0007669"/>
    <property type="project" value="InterPro"/>
</dbReference>
<reference evidence="4 5" key="1">
    <citation type="submission" date="2019-11" db="EMBL/GenBank/DDBJ databases">
        <title>Isolation of a new High Light Tolerant Cyanobacteria.</title>
        <authorList>
            <person name="Dobson Z."/>
            <person name="Vaughn N."/>
            <person name="Vaughn M."/>
            <person name="Fromme P."/>
            <person name="Mazor Y."/>
        </authorList>
    </citation>
    <scope>NUCLEOTIDE SEQUENCE [LARGE SCALE GENOMIC DNA]</scope>
    <source>
        <strain evidence="4 5">0216</strain>
    </source>
</reference>
<feature type="compositionally biased region" description="Polar residues" evidence="2">
    <location>
        <begin position="300"/>
        <end position="311"/>
    </location>
</feature>
<organism evidence="4 5">
    <name type="scientific">Cyanobacterium aponinum 0216</name>
    <dbReference type="NCBI Taxonomy" id="2676140"/>
    <lineage>
        <taxon>Bacteria</taxon>
        <taxon>Bacillati</taxon>
        <taxon>Cyanobacteriota</taxon>
        <taxon>Cyanophyceae</taxon>
        <taxon>Oscillatoriophycideae</taxon>
        <taxon>Chroococcales</taxon>
        <taxon>Geminocystaceae</taxon>
        <taxon>Cyanobacterium</taxon>
    </lineage>
</organism>
<dbReference type="InterPro" id="IPR001309">
    <property type="entry name" value="Pept_C14_p20"/>
</dbReference>
<dbReference type="RefSeq" id="WP_155083654.1">
    <property type="nucleotide sequence ID" value="NZ_WMIA01000007.1"/>
</dbReference>
<dbReference type="PROSITE" id="PS50208">
    <property type="entry name" value="CASPASE_P20"/>
    <property type="match status" value="1"/>
</dbReference>